<gene>
    <name evidence="2" type="ORF">BE15_42390</name>
</gene>
<feature type="signal peptide" evidence="1">
    <location>
        <begin position="1"/>
        <end position="25"/>
    </location>
</feature>
<comment type="caution">
    <text evidence="2">The sequence shown here is derived from an EMBL/GenBank/DDBJ whole genome shotgun (WGS) entry which is preliminary data.</text>
</comment>
<evidence type="ECO:0008006" key="4">
    <source>
        <dbReference type="Google" id="ProtNLM"/>
    </source>
</evidence>
<evidence type="ECO:0000313" key="3">
    <source>
        <dbReference type="Proteomes" id="UP000075260"/>
    </source>
</evidence>
<dbReference type="PANTHER" id="PTHR35580">
    <property type="entry name" value="CELL SURFACE GLYCOPROTEIN (S-LAYER PROTEIN)-LIKE PROTEIN"/>
    <property type="match status" value="1"/>
</dbReference>
<sequence>MHQQRSVAFSRWIPVAASAIAVASAAGCTAAGDAPAGAALSVRHVRVTQADVGALPPGERLRLDLGAARVAYHVALDPALDADRIVLVSAAGAEASLAAEIEAIERRAAEPLATADGRLLLTGDPTVFEELDAAELSALRAQGELVKPLAAPSPNARPQSTDPCGRSGVYLESDLAGGAAALSVWSAHVALICEPICAPGATEACYGGPEVTRAVGACQAGQRACNLTGTAWGPCFGEVRPESEACTSTTDVDCNGAVGCLPGHLWSQLFGDAVAQSGNRLVHDVATDAAGNLLLTGSFSQSLPVGSQTLVGGRGSDAFVIKLDPAGNVLWARSFGSDGPDLGVGIAADASGDVIVTGSFWNTVDFGAGPLVSAGKADVFVLRLDANGTTLWSQRYGTADVQQPEAIAVGPGGEITVAGRYYGPLDFGLGPLPTSNITRTFVLRLDAGGVPLWSRGFDVEYVMWPKDLAADPSGDVVLAGWTQGWVDLGAGPVSGAGGDDGFVVRLASGSGATVWGRAIGGPEDDQVTGAALDGAGGLVVAGWFGGQVGLGGGATLTSAGSTDALVAKLDAGSGGVLWGKALGNASQQDASALALDAAGNIVLLGHYRGVVDLGGGLMTSFSEFAMSRFLARLDPAGSLLWSRGYPFQTYSLLLGAEEERGLAVDAAGNVFFSGVMFGSAWAVEYGGGLLTPLGNMDFVVAKYAP</sequence>
<dbReference type="InterPro" id="IPR052918">
    <property type="entry name" value="Motility_Chemotaxis_Reg"/>
</dbReference>
<protein>
    <recommendedName>
        <fullName evidence="4">Secreted protein</fullName>
    </recommendedName>
</protein>
<dbReference type="EMBL" id="JEMA01001084">
    <property type="protein sequence ID" value="KYF62587.1"/>
    <property type="molecule type" value="Genomic_DNA"/>
</dbReference>
<dbReference type="SUPFAM" id="SSF63829">
    <property type="entry name" value="Calcium-dependent phosphotriesterase"/>
    <property type="match status" value="1"/>
</dbReference>
<organism evidence="2 3">
    <name type="scientific">Sorangium cellulosum</name>
    <name type="common">Polyangium cellulosum</name>
    <dbReference type="NCBI Taxonomy" id="56"/>
    <lineage>
        <taxon>Bacteria</taxon>
        <taxon>Pseudomonadati</taxon>
        <taxon>Myxococcota</taxon>
        <taxon>Polyangia</taxon>
        <taxon>Polyangiales</taxon>
        <taxon>Polyangiaceae</taxon>
        <taxon>Sorangium</taxon>
    </lineage>
</organism>
<evidence type="ECO:0000256" key="1">
    <source>
        <dbReference type="SAM" id="SignalP"/>
    </source>
</evidence>
<accession>A0A150Q3J6</accession>
<dbReference type="RefSeq" id="WP_061612595.1">
    <property type="nucleotide sequence ID" value="NZ_JEMA01001084.1"/>
</dbReference>
<feature type="chain" id="PRO_5007566482" description="Secreted protein" evidence="1">
    <location>
        <begin position="26"/>
        <end position="705"/>
    </location>
</feature>
<proteinExistence type="predicted"/>
<name>A0A150Q3J6_SORCE</name>
<keyword evidence="1" id="KW-0732">Signal</keyword>
<dbReference type="PANTHER" id="PTHR35580:SF1">
    <property type="entry name" value="PHYTASE-LIKE DOMAIN-CONTAINING PROTEIN"/>
    <property type="match status" value="1"/>
</dbReference>
<reference evidence="2 3" key="1">
    <citation type="submission" date="2014-02" db="EMBL/GenBank/DDBJ databases">
        <title>The small core and large imbalanced accessory genome model reveals a collaborative survival strategy of Sorangium cellulosum strains in nature.</title>
        <authorList>
            <person name="Han K."/>
            <person name="Peng R."/>
            <person name="Blom J."/>
            <person name="Li Y.-Z."/>
        </authorList>
    </citation>
    <scope>NUCLEOTIDE SEQUENCE [LARGE SCALE GENOMIC DNA]</scope>
    <source>
        <strain evidence="2 3">So0008-312</strain>
    </source>
</reference>
<evidence type="ECO:0000313" key="2">
    <source>
        <dbReference type="EMBL" id="KYF62587.1"/>
    </source>
</evidence>
<dbReference type="AlphaFoldDB" id="A0A150Q3J6"/>
<dbReference type="OrthoDB" id="5522807at2"/>
<dbReference type="PROSITE" id="PS51257">
    <property type="entry name" value="PROKAR_LIPOPROTEIN"/>
    <property type="match status" value="1"/>
</dbReference>
<dbReference type="Proteomes" id="UP000075260">
    <property type="component" value="Unassembled WGS sequence"/>
</dbReference>
<dbReference type="Gene3D" id="2.80.10.50">
    <property type="match status" value="1"/>
</dbReference>